<reference evidence="1" key="1">
    <citation type="submission" date="2019-08" db="EMBL/GenBank/DDBJ databases">
        <authorList>
            <person name="Kucharzyk K."/>
            <person name="Murdoch R.W."/>
            <person name="Higgins S."/>
            <person name="Loffler F."/>
        </authorList>
    </citation>
    <scope>NUCLEOTIDE SEQUENCE</scope>
</reference>
<dbReference type="AlphaFoldDB" id="A0A644ZLI4"/>
<comment type="caution">
    <text evidence="1">The sequence shown here is derived from an EMBL/GenBank/DDBJ whole genome shotgun (WGS) entry which is preliminary data.</text>
</comment>
<protein>
    <submittedName>
        <fullName evidence="1">Uncharacterized protein</fullName>
    </submittedName>
</protein>
<accession>A0A644ZLI4</accession>
<name>A0A644ZLI4_9ZZZZ</name>
<proteinExistence type="predicted"/>
<organism evidence="1">
    <name type="scientific">bioreactor metagenome</name>
    <dbReference type="NCBI Taxonomy" id="1076179"/>
    <lineage>
        <taxon>unclassified sequences</taxon>
        <taxon>metagenomes</taxon>
        <taxon>ecological metagenomes</taxon>
    </lineage>
</organism>
<dbReference type="EMBL" id="VSSQ01009478">
    <property type="protein sequence ID" value="MPM41752.1"/>
    <property type="molecule type" value="Genomic_DNA"/>
</dbReference>
<evidence type="ECO:0000313" key="1">
    <source>
        <dbReference type="EMBL" id="MPM41752.1"/>
    </source>
</evidence>
<sequence length="63" mass="6625">MKVTLVPAQMLDPGLAAILTLTGRFELTAIVSVLEVAGLPVVQVRSEVRTHVTASLLASVELV</sequence>
<gene>
    <name evidence="1" type="ORF">SDC9_88411</name>
</gene>